<sequence>MAVTQKAPLASTFGNVINEPAWKHKPSWYQISSDDRMISPENQQRMSARLNAKKVITLNASHASLASHPKDVVALIDEAASTS</sequence>
<dbReference type="Proteomes" id="UP000248897">
    <property type="component" value="Chromosome 1"/>
</dbReference>
<gene>
    <name evidence="2" type="ORF">NCTC12961_03381</name>
</gene>
<protein>
    <submittedName>
        <fullName evidence="2">Alpha/beta hydrolase family</fullName>
    </submittedName>
</protein>
<dbReference type="Gene3D" id="3.40.50.1820">
    <property type="entry name" value="alpha/beta hydrolase"/>
    <property type="match status" value="1"/>
</dbReference>
<dbReference type="PANTHER" id="PTHR37017">
    <property type="entry name" value="AB HYDROLASE-1 DOMAIN-CONTAINING PROTEIN-RELATED"/>
    <property type="match status" value="1"/>
</dbReference>
<dbReference type="GO" id="GO:0016787">
    <property type="term" value="F:hydrolase activity"/>
    <property type="evidence" value="ECO:0007669"/>
    <property type="project" value="UniProtKB-KW"/>
</dbReference>
<dbReference type="SUPFAM" id="SSF53474">
    <property type="entry name" value="alpha/beta-Hydrolases"/>
    <property type="match status" value="1"/>
</dbReference>
<dbReference type="EMBL" id="LS483469">
    <property type="protein sequence ID" value="SQI41753.1"/>
    <property type="molecule type" value="Genomic_DNA"/>
</dbReference>
<reference evidence="2 3" key="1">
    <citation type="submission" date="2018-06" db="EMBL/GenBank/DDBJ databases">
        <authorList>
            <consortium name="Pathogen Informatics"/>
            <person name="Doyle S."/>
        </authorList>
    </citation>
    <scope>NUCLEOTIDE SEQUENCE [LARGE SCALE GENOMIC DNA]</scope>
    <source>
        <strain evidence="2 3">NCTC12961</strain>
    </source>
</reference>
<evidence type="ECO:0000259" key="1">
    <source>
        <dbReference type="Pfam" id="PF12697"/>
    </source>
</evidence>
<evidence type="ECO:0000313" key="2">
    <source>
        <dbReference type="EMBL" id="SQI41753.1"/>
    </source>
</evidence>
<dbReference type="Pfam" id="PF12697">
    <property type="entry name" value="Abhydrolase_6"/>
    <property type="match status" value="1"/>
</dbReference>
<dbReference type="InterPro" id="IPR052897">
    <property type="entry name" value="Sec-Metab_Biosynth_Hydrolase"/>
</dbReference>
<keyword evidence="2" id="KW-0378">Hydrolase</keyword>
<dbReference type="InterPro" id="IPR029058">
    <property type="entry name" value="AB_hydrolase_fold"/>
</dbReference>
<evidence type="ECO:0000313" key="3">
    <source>
        <dbReference type="Proteomes" id="UP000248897"/>
    </source>
</evidence>
<dbReference type="AlphaFoldDB" id="A0A2X4USB7"/>
<accession>A0A2X4USB7</accession>
<dbReference type="InterPro" id="IPR000073">
    <property type="entry name" value="AB_hydrolase_1"/>
</dbReference>
<feature type="domain" description="AB hydrolase-1" evidence="1">
    <location>
        <begin position="8"/>
        <end position="74"/>
    </location>
</feature>
<proteinExistence type="predicted"/>
<organism evidence="2 3">
    <name type="scientific">Serratia plymuthica</name>
    <dbReference type="NCBI Taxonomy" id="82996"/>
    <lineage>
        <taxon>Bacteria</taxon>
        <taxon>Pseudomonadati</taxon>
        <taxon>Pseudomonadota</taxon>
        <taxon>Gammaproteobacteria</taxon>
        <taxon>Enterobacterales</taxon>
        <taxon>Yersiniaceae</taxon>
        <taxon>Serratia</taxon>
    </lineage>
</organism>
<dbReference type="PANTHER" id="PTHR37017:SF11">
    <property type="entry name" value="ESTERASE_LIPASE_THIOESTERASE DOMAIN-CONTAINING PROTEIN"/>
    <property type="match status" value="1"/>
</dbReference>
<name>A0A2X4USB7_SERPL</name>
<dbReference type="STRING" id="82996.ADP72_22440"/>
<dbReference type="RefSeq" id="WP_232245998.1">
    <property type="nucleotide sequence ID" value="NZ_CAMITG010000011.1"/>
</dbReference>